<dbReference type="AlphaFoldDB" id="A0A0F9D5F4"/>
<dbReference type="EMBL" id="LAZR01030315">
    <property type="protein sequence ID" value="KKL56978.1"/>
    <property type="molecule type" value="Genomic_DNA"/>
</dbReference>
<evidence type="ECO:0000313" key="1">
    <source>
        <dbReference type="EMBL" id="KKL56978.1"/>
    </source>
</evidence>
<name>A0A0F9D5F4_9ZZZZ</name>
<sequence>MKIDETFYPMLLLDIDAEDKITMSFRTPSVQLFRGIQVKNLEGPLRSLMARLGDDLDIHLTHMEEMKPGGQIGKH</sequence>
<organism evidence="1">
    <name type="scientific">marine sediment metagenome</name>
    <dbReference type="NCBI Taxonomy" id="412755"/>
    <lineage>
        <taxon>unclassified sequences</taxon>
        <taxon>metagenomes</taxon>
        <taxon>ecological metagenomes</taxon>
    </lineage>
</organism>
<proteinExistence type="predicted"/>
<gene>
    <name evidence="1" type="ORF">LCGC14_2239950</name>
</gene>
<accession>A0A0F9D5F4</accession>
<protein>
    <submittedName>
        <fullName evidence="1">Uncharacterized protein</fullName>
    </submittedName>
</protein>
<comment type="caution">
    <text evidence="1">The sequence shown here is derived from an EMBL/GenBank/DDBJ whole genome shotgun (WGS) entry which is preliminary data.</text>
</comment>
<reference evidence="1" key="1">
    <citation type="journal article" date="2015" name="Nature">
        <title>Complex archaea that bridge the gap between prokaryotes and eukaryotes.</title>
        <authorList>
            <person name="Spang A."/>
            <person name="Saw J.H."/>
            <person name="Jorgensen S.L."/>
            <person name="Zaremba-Niedzwiedzka K."/>
            <person name="Martijn J."/>
            <person name="Lind A.E."/>
            <person name="van Eijk R."/>
            <person name="Schleper C."/>
            <person name="Guy L."/>
            <person name="Ettema T.J."/>
        </authorList>
    </citation>
    <scope>NUCLEOTIDE SEQUENCE</scope>
</reference>